<keyword evidence="2 5" id="KW-0812">Transmembrane</keyword>
<protein>
    <submittedName>
        <fullName evidence="6">Formate/nitrite transporter family protein</fullName>
    </submittedName>
</protein>
<dbReference type="GO" id="GO:0015499">
    <property type="term" value="F:formate transmembrane transporter activity"/>
    <property type="evidence" value="ECO:0007669"/>
    <property type="project" value="TreeGrafter"/>
</dbReference>
<dbReference type="Pfam" id="PF01226">
    <property type="entry name" value="Form_Nir_trans"/>
    <property type="match status" value="1"/>
</dbReference>
<feature type="transmembrane region" description="Helical" evidence="5">
    <location>
        <begin position="171"/>
        <end position="198"/>
    </location>
</feature>
<evidence type="ECO:0000313" key="7">
    <source>
        <dbReference type="Proteomes" id="UP000008825"/>
    </source>
</evidence>
<evidence type="ECO:0000256" key="1">
    <source>
        <dbReference type="ARBA" id="ARBA00004141"/>
    </source>
</evidence>
<feature type="transmembrane region" description="Helical" evidence="5">
    <location>
        <begin position="89"/>
        <end position="118"/>
    </location>
</feature>
<dbReference type="RefSeq" id="WP_012532035.1">
    <property type="nucleotide sequence ID" value="NC_011146.1"/>
</dbReference>
<feature type="transmembrane region" description="Helical" evidence="5">
    <location>
        <begin position="205"/>
        <end position="225"/>
    </location>
</feature>
<keyword evidence="4 5" id="KW-0472">Membrane</keyword>
<name>B5ECY1_CITBB</name>
<comment type="subcellular location">
    <subcellularLocation>
        <location evidence="1">Membrane</location>
        <topology evidence="1">Multi-pass membrane protein</topology>
    </subcellularLocation>
</comment>
<dbReference type="AlphaFoldDB" id="B5ECY1"/>
<evidence type="ECO:0000256" key="5">
    <source>
        <dbReference type="SAM" id="Phobius"/>
    </source>
</evidence>
<dbReference type="Proteomes" id="UP000008825">
    <property type="component" value="Chromosome"/>
</dbReference>
<dbReference type="OrthoDB" id="9786493at2"/>
<dbReference type="KEGG" id="gbm:Gbem_3606"/>
<dbReference type="eggNOG" id="COG2116">
    <property type="taxonomic scope" value="Bacteria"/>
</dbReference>
<dbReference type="InterPro" id="IPR000292">
    <property type="entry name" value="For/NO2_transpt"/>
</dbReference>
<dbReference type="HOGENOM" id="CLU_061519_1_0_7"/>
<dbReference type="EMBL" id="CP001124">
    <property type="protein sequence ID" value="ACH40598.1"/>
    <property type="molecule type" value="Genomic_DNA"/>
</dbReference>
<accession>B5ECY1</accession>
<feature type="transmembrane region" description="Helical" evidence="5">
    <location>
        <begin position="51"/>
        <end position="69"/>
    </location>
</feature>
<dbReference type="PANTHER" id="PTHR30520:SF2">
    <property type="entry name" value="INNER MEMBRANE PROTEIN YFDC"/>
    <property type="match status" value="1"/>
</dbReference>
<reference evidence="6 7" key="1">
    <citation type="submission" date="2008-07" db="EMBL/GenBank/DDBJ databases">
        <title>Complete sequence of Geobacter bemidjiensis BEM.</title>
        <authorList>
            <consortium name="US DOE Joint Genome Institute"/>
            <person name="Lucas S."/>
            <person name="Copeland A."/>
            <person name="Lapidus A."/>
            <person name="Glavina del Rio T."/>
            <person name="Dalin E."/>
            <person name="Tice H."/>
            <person name="Bruce D."/>
            <person name="Goodwin L."/>
            <person name="Pitluck S."/>
            <person name="Kiss H."/>
            <person name="Brettin T."/>
            <person name="Detter J.C."/>
            <person name="Han C."/>
            <person name="Kuske C.R."/>
            <person name="Schmutz J."/>
            <person name="Larimer F."/>
            <person name="Land M."/>
            <person name="Hauser L."/>
            <person name="Kyrpides N."/>
            <person name="Lykidis A."/>
            <person name="Lovley D."/>
            <person name="Richardson P."/>
        </authorList>
    </citation>
    <scope>NUCLEOTIDE SEQUENCE [LARGE SCALE GENOMIC DNA]</scope>
    <source>
        <strain evidence="7">ATCC BAA-1014 / DSM 16622 / JCM 12645 / Bem</strain>
    </source>
</reference>
<dbReference type="PANTHER" id="PTHR30520">
    <property type="entry name" value="FORMATE TRANSPORTER-RELATED"/>
    <property type="match status" value="1"/>
</dbReference>
<keyword evidence="7" id="KW-1185">Reference proteome</keyword>
<dbReference type="STRING" id="404380.Gbem_3606"/>
<dbReference type="GO" id="GO:0005886">
    <property type="term" value="C:plasma membrane"/>
    <property type="evidence" value="ECO:0007669"/>
    <property type="project" value="TreeGrafter"/>
</dbReference>
<proteinExistence type="predicted"/>
<evidence type="ECO:0000313" key="6">
    <source>
        <dbReference type="EMBL" id="ACH40598.1"/>
    </source>
</evidence>
<organism evidence="6 7">
    <name type="scientific">Citrifermentans bemidjiense (strain ATCC BAA-1014 / DSM 16622 / JCM 12645 / Bem)</name>
    <name type="common">Geobacter bemidjiensis</name>
    <dbReference type="NCBI Taxonomy" id="404380"/>
    <lineage>
        <taxon>Bacteria</taxon>
        <taxon>Pseudomonadati</taxon>
        <taxon>Thermodesulfobacteriota</taxon>
        <taxon>Desulfuromonadia</taxon>
        <taxon>Geobacterales</taxon>
        <taxon>Geobacteraceae</taxon>
        <taxon>Citrifermentans</taxon>
    </lineage>
</organism>
<keyword evidence="3 5" id="KW-1133">Transmembrane helix</keyword>
<gene>
    <name evidence="6" type="ordered locus">Gbem_3606</name>
</gene>
<evidence type="ECO:0000256" key="3">
    <source>
        <dbReference type="ARBA" id="ARBA00022989"/>
    </source>
</evidence>
<evidence type="ECO:0000256" key="4">
    <source>
        <dbReference type="ARBA" id="ARBA00023136"/>
    </source>
</evidence>
<feature type="transmembrane region" description="Helical" evidence="5">
    <location>
        <begin position="245"/>
        <end position="270"/>
    </location>
</feature>
<dbReference type="InterPro" id="IPR023271">
    <property type="entry name" value="Aquaporin-like"/>
</dbReference>
<feature type="transmembrane region" description="Helical" evidence="5">
    <location>
        <begin position="130"/>
        <end position="151"/>
    </location>
</feature>
<sequence>MSENGEKWQRTVETTPEEEAKIEEATSIGAVVVHEAVRKEGETELQRPTSALAWSGVAAGLSMGFSLFAEGLLHAHLPDLPWRPLVSKFGYTVGFLIVILGRQQLFTENTLTVILPLLHRRDLATLLNVARLWSVVLAANLLGVWLFTLGLREPVFDPGVLESFRTLGREAIAPGITAVFFKGIFGGWLIALMVWLLPGSANSRLATIVIITYLVGLGKMSHIVAGSAETMYLAVVGEISYPGYLLGYMLPVLAGNIIGGVALVAALNHAQVVSGKKRRRGRSA</sequence>
<dbReference type="Gene3D" id="1.20.1080.10">
    <property type="entry name" value="Glycerol uptake facilitator protein"/>
    <property type="match status" value="1"/>
</dbReference>
<evidence type="ECO:0000256" key="2">
    <source>
        <dbReference type="ARBA" id="ARBA00022692"/>
    </source>
</evidence>
<reference evidence="6 7" key="2">
    <citation type="journal article" date="2010" name="BMC Genomics">
        <title>The genome of Geobacter bemidjiensis, exemplar for the subsurface clade of Geobacter species that predominate in Fe(III)-reducing subsurface environments.</title>
        <authorList>
            <person name="Aklujkar M."/>
            <person name="Young N.D."/>
            <person name="Holmes D."/>
            <person name="Chavan M."/>
            <person name="Risso C."/>
            <person name="Kiss H.E."/>
            <person name="Han C.S."/>
            <person name="Land M.L."/>
            <person name="Lovley D.R."/>
        </authorList>
    </citation>
    <scope>NUCLEOTIDE SEQUENCE [LARGE SCALE GENOMIC DNA]</scope>
    <source>
        <strain evidence="7">ATCC BAA-1014 / DSM 16622 / JCM 12645 / Bem</strain>
    </source>
</reference>